<evidence type="ECO:0000313" key="1">
    <source>
        <dbReference type="EMBL" id="QPC45609.1"/>
    </source>
</evidence>
<name>A0A7S8C8Z7_9BACI</name>
<dbReference type="InterPro" id="IPR037208">
    <property type="entry name" value="Spo0E-like_sf"/>
</dbReference>
<accession>A0A7S8C8Z7</accession>
<dbReference type="RefSeq" id="WP_239673118.1">
    <property type="nucleotide sequence ID" value="NZ_CP049742.1"/>
</dbReference>
<dbReference type="Proteomes" id="UP000593626">
    <property type="component" value="Chromosome"/>
</dbReference>
<reference evidence="1 2" key="1">
    <citation type="submission" date="2019-07" db="EMBL/GenBank/DDBJ databases">
        <title>Genome sequence of 2 isolates from Red Sea Mangroves.</title>
        <authorList>
            <person name="Sefrji F."/>
            <person name="Michoud G."/>
            <person name="Merlino G."/>
            <person name="Daffonchio D."/>
        </authorList>
    </citation>
    <scope>NUCLEOTIDE SEQUENCE [LARGE SCALE GENOMIC DNA]</scope>
    <source>
        <strain evidence="1 2">R1DC41</strain>
    </source>
</reference>
<dbReference type="KEGG" id="mcui:G8O30_00765"/>
<evidence type="ECO:0000313" key="2">
    <source>
        <dbReference type="Proteomes" id="UP000593626"/>
    </source>
</evidence>
<dbReference type="EMBL" id="CP049742">
    <property type="protein sequence ID" value="QPC45609.1"/>
    <property type="molecule type" value="Genomic_DNA"/>
</dbReference>
<gene>
    <name evidence="1" type="ORF">G8O30_00765</name>
</gene>
<dbReference type="AlphaFoldDB" id="A0A7S8C8Z7"/>
<protein>
    <submittedName>
        <fullName evidence="1">Uncharacterized protein</fullName>
    </submittedName>
</protein>
<sequence>MIATEAMDILEAQANQLIEKVKETLVESFHKNEEEARNLVDQSQLLDKLLTDPIGLHDSPEKWALIILTELEDLEAIELYYKSFAN</sequence>
<dbReference type="SUPFAM" id="SSF140500">
    <property type="entry name" value="BAS1536-like"/>
    <property type="match status" value="1"/>
</dbReference>
<keyword evidence="2" id="KW-1185">Reference proteome</keyword>
<organism evidence="1 2">
    <name type="scientific">Mangrovibacillus cuniculi</name>
    <dbReference type="NCBI Taxonomy" id="2593652"/>
    <lineage>
        <taxon>Bacteria</taxon>
        <taxon>Bacillati</taxon>
        <taxon>Bacillota</taxon>
        <taxon>Bacilli</taxon>
        <taxon>Bacillales</taxon>
        <taxon>Bacillaceae</taxon>
        <taxon>Mangrovibacillus</taxon>
    </lineage>
</organism>
<proteinExistence type="predicted"/>
<dbReference type="GO" id="GO:0043937">
    <property type="term" value="P:regulation of sporulation"/>
    <property type="evidence" value="ECO:0007669"/>
    <property type="project" value="InterPro"/>
</dbReference>